<dbReference type="Gramene" id="mRNA:HanXRQr2_Chr03g0094421">
    <property type="protein sequence ID" value="mRNA:HanXRQr2_Chr03g0094421"/>
    <property type="gene ID" value="HanXRQr2_Chr03g0094421"/>
</dbReference>
<evidence type="ECO:0000256" key="1">
    <source>
        <dbReference type="SAM" id="Coils"/>
    </source>
</evidence>
<proteinExistence type="predicted"/>
<dbReference type="Proteomes" id="UP000215914">
    <property type="component" value="Unassembled WGS sequence"/>
</dbReference>
<evidence type="ECO:0000256" key="2">
    <source>
        <dbReference type="SAM" id="MobiDB-lite"/>
    </source>
</evidence>
<evidence type="ECO:0000313" key="3">
    <source>
        <dbReference type="EMBL" id="KAF5813111.1"/>
    </source>
</evidence>
<evidence type="ECO:0000313" key="4">
    <source>
        <dbReference type="Proteomes" id="UP000215914"/>
    </source>
</evidence>
<dbReference type="AlphaFoldDB" id="A0A9K3NUG7"/>
<feature type="compositionally biased region" description="Acidic residues" evidence="2">
    <location>
        <begin position="248"/>
        <end position="258"/>
    </location>
</feature>
<feature type="compositionally biased region" description="Basic and acidic residues" evidence="2">
    <location>
        <begin position="259"/>
        <end position="274"/>
    </location>
</feature>
<dbReference type="EMBL" id="MNCJ02000318">
    <property type="protein sequence ID" value="KAF5813111.1"/>
    <property type="molecule type" value="Genomic_DNA"/>
</dbReference>
<feature type="region of interest" description="Disordered" evidence="2">
    <location>
        <begin position="248"/>
        <end position="332"/>
    </location>
</feature>
<sequence length="440" mass="50566">MFNDGKINALTRKVSLLEKGKAEAEAELKATKEKLKDVEAENVALKNEVEELTDVVEELVEKIIEVNVQYKAMDDSNKTLTELVGDLHTSTTSENEVLKKELEALRADKEIKDEQLNMLYTVIENKLGINVQAAYDEIEIQRVEARRMEREKRIVVEAAEALKNKRKGLFIDKEEIHGSTSQPEPSQADEVEVNEDIEVNLDIIPVGEVKDVIHSEFASLRRIEVERRQLKEKLNKYKVVDDDKELNEMFGDEDEDDDKVDKDNKDDKNDKNDKDDDDQNGASGLLIAKPSGPSSIEDFLNGELNEQHEEDQHQGESSSEEDGELVENWTRESMLDRLDLDEDRFKFDIEEEIPPTPDREYTFKFVNEADNFNDVIIEEGSDSDQDTPFHYSGLDDDFHTFDELFRSHNVDEVRRKVVEKIATEGILETVSDEDLLEEKK</sequence>
<accession>A0A9K3NUG7</accession>
<feature type="coiled-coil region" evidence="1">
    <location>
        <begin position="7"/>
        <end position="165"/>
    </location>
</feature>
<name>A0A9K3NUG7_HELAN</name>
<reference evidence="3" key="1">
    <citation type="journal article" date="2017" name="Nature">
        <title>The sunflower genome provides insights into oil metabolism, flowering and Asterid evolution.</title>
        <authorList>
            <person name="Badouin H."/>
            <person name="Gouzy J."/>
            <person name="Grassa C.J."/>
            <person name="Murat F."/>
            <person name="Staton S.E."/>
            <person name="Cottret L."/>
            <person name="Lelandais-Briere C."/>
            <person name="Owens G.L."/>
            <person name="Carrere S."/>
            <person name="Mayjonade B."/>
            <person name="Legrand L."/>
            <person name="Gill N."/>
            <person name="Kane N.C."/>
            <person name="Bowers J.E."/>
            <person name="Hubner S."/>
            <person name="Bellec A."/>
            <person name="Berard A."/>
            <person name="Berges H."/>
            <person name="Blanchet N."/>
            <person name="Boniface M.C."/>
            <person name="Brunel D."/>
            <person name="Catrice O."/>
            <person name="Chaidir N."/>
            <person name="Claudel C."/>
            <person name="Donnadieu C."/>
            <person name="Faraut T."/>
            <person name="Fievet G."/>
            <person name="Helmstetter N."/>
            <person name="King M."/>
            <person name="Knapp S.J."/>
            <person name="Lai Z."/>
            <person name="Le Paslier M.C."/>
            <person name="Lippi Y."/>
            <person name="Lorenzon L."/>
            <person name="Mandel J.R."/>
            <person name="Marage G."/>
            <person name="Marchand G."/>
            <person name="Marquand E."/>
            <person name="Bret-Mestries E."/>
            <person name="Morien E."/>
            <person name="Nambeesan S."/>
            <person name="Nguyen T."/>
            <person name="Pegot-Espagnet P."/>
            <person name="Pouilly N."/>
            <person name="Raftis F."/>
            <person name="Sallet E."/>
            <person name="Schiex T."/>
            <person name="Thomas J."/>
            <person name="Vandecasteele C."/>
            <person name="Vares D."/>
            <person name="Vear F."/>
            <person name="Vautrin S."/>
            <person name="Crespi M."/>
            <person name="Mangin B."/>
            <person name="Burke J.M."/>
            <person name="Salse J."/>
            <person name="Munos S."/>
            <person name="Vincourt P."/>
            <person name="Rieseberg L.H."/>
            <person name="Langlade N.B."/>
        </authorList>
    </citation>
    <scope>NUCLEOTIDE SEQUENCE</scope>
    <source>
        <tissue evidence="3">Leaves</tissue>
    </source>
</reference>
<keyword evidence="4" id="KW-1185">Reference proteome</keyword>
<feature type="compositionally biased region" description="Basic and acidic residues" evidence="2">
    <location>
        <begin position="305"/>
        <end position="314"/>
    </location>
</feature>
<organism evidence="3 4">
    <name type="scientific">Helianthus annuus</name>
    <name type="common">Common sunflower</name>
    <dbReference type="NCBI Taxonomy" id="4232"/>
    <lineage>
        <taxon>Eukaryota</taxon>
        <taxon>Viridiplantae</taxon>
        <taxon>Streptophyta</taxon>
        <taxon>Embryophyta</taxon>
        <taxon>Tracheophyta</taxon>
        <taxon>Spermatophyta</taxon>
        <taxon>Magnoliopsida</taxon>
        <taxon>eudicotyledons</taxon>
        <taxon>Gunneridae</taxon>
        <taxon>Pentapetalae</taxon>
        <taxon>asterids</taxon>
        <taxon>campanulids</taxon>
        <taxon>Asterales</taxon>
        <taxon>Asteraceae</taxon>
        <taxon>Asteroideae</taxon>
        <taxon>Heliantheae alliance</taxon>
        <taxon>Heliantheae</taxon>
        <taxon>Helianthus</taxon>
    </lineage>
</organism>
<comment type="caution">
    <text evidence="3">The sequence shown here is derived from an EMBL/GenBank/DDBJ whole genome shotgun (WGS) entry which is preliminary data.</text>
</comment>
<keyword evidence="1" id="KW-0175">Coiled coil</keyword>
<gene>
    <name evidence="3" type="ORF">HanXRQr2_Chr03g0094421</name>
</gene>
<protein>
    <submittedName>
        <fullName evidence="3">Uncharacterized protein</fullName>
    </submittedName>
</protein>
<reference evidence="3" key="2">
    <citation type="submission" date="2020-06" db="EMBL/GenBank/DDBJ databases">
        <title>Helianthus annuus Genome sequencing and assembly Release 2.</title>
        <authorList>
            <person name="Gouzy J."/>
            <person name="Langlade N."/>
            <person name="Munos S."/>
        </authorList>
    </citation>
    <scope>NUCLEOTIDE SEQUENCE</scope>
    <source>
        <tissue evidence="3">Leaves</tissue>
    </source>
</reference>